<feature type="transmembrane region" description="Helical" evidence="5">
    <location>
        <begin position="41"/>
        <end position="59"/>
    </location>
</feature>
<dbReference type="PANTHER" id="PTHR24064">
    <property type="entry name" value="SOLUTE CARRIER FAMILY 22 MEMBER"/>
    <property type="match status" value="1"/>
</dbReference>
<evidence type="ECO:0000313" key="8">
    <source>
        <dbReference type="Proteomes" id="UP000001593"/>
    </source>
</evidence>
<dbReference type="STRING" id="45351.A7SYZ6"/>
<comment type="subcellular location">
    <subcellularLocation>
        <location evidence="1">Membrane</location>
        <topology evidence="1">Multi-pass membrane protein</topology>
    </subcellularLocation>
</comment>
<reference evidence="7 8" key="1">
    <citation type="journal article" date="2007" name="Science">
        <title>Sea anemone genome reveals ancestral eumetazoan gene repertoire and genomic organization.</title>
        <authorList>
            <person name="Putnam N.H."/>
            <person name="Srivastava M."/>
            <person name="Hellsten U."/>
            <person name="Dirks B."/>
            <person name="Chapman J."/>
            <person name="Salamov A."/>
            <person name="Terry A."/>
            <person name="Shapiro H."/>
            <person name="Lindquist E."/>
            <person name="Kapitonov V.V."/>
            <person name="Jurka J."/>
            <person name="Genikhovich G."/>
            <person name="Grigoriev I.V."/>
            <person name="Lucas S.M."/>
            <person name="Steele R.E."/>
            <person name="Finnerty J.R."/>
            <person name="Technau U."/>
            <person name="Martindale M.Q."/>
            <person name="Rokhsar D.S."/>
        </authorList>
    </citation>
    <scope>NUCLEOTIDE SEQUENCE [LARGE SCALE GENOMIC DNA]</scope>
    <source>
        <strain evidence="8">CH2 X CH6</strain>
    </source>
</reference>
<dbReference type="InterPro" id="IPR005829">
    <property type="entry name" value="Sugar_transporter_CS"/>
</dbReference>
<dbReference type="PROSITE" id="PS00216">
    <property type="entry name" value="SUGAR_TRANSPORT_1"/>
    <property type="match status" value="1"/>
</dbReference>
<dbReference type="InterPro" id="IPR005828">
    <property type="entry name" value="MFS_sugar_transport-like"/>
</dbReference>
<keyword evidence="3 5" id="KW-1133">Transmembrane helix</keyword>
<dbReference type="Proteomes" id="UP000001593">
    <property type="component" value="Unassembled WGS sequence"/>
</dbReference>
<dbReference type="EMBL" id="DS469939">
    <property type="protein sequence ID" value="EDO31074.1"/>
    <property type="molecule type" value="Genomic_DNA"/>
</dbReference>
<feature type="transmembrane region" description="Helical" evidence="5">
    <location>
        <begin position="104"/>
        <end position="121"/>
    </location>
</feature>
<feature type="transmembrane region" description="Helical" evidence="5">
    <location>
        <begin position="276"/>
        <end position="294"/>
    </location>
</feature>
<dbReference type="Pfam" id="PF00083">
    <property type="entry name" value="Sugar_tr"/>
    <property type="match status" value="1"/>
</dbReference>
<keyword evidence="2 5" id="KW-0812">Transmembrane</keyword>
<feature type="transmembrane region" description="Helical" evidence="5">
    <location>
        <begin position="65"/>
        <end position="92"/>
    </location>
</feature>
<dbReference type="HOGENOM" id="CLU_001265_33_5_1"/>
<feature type="transmembrane region" description="Helical" evidence="5">
    <location>
        <begin position="12"/>
        <end position="32"/>
    </location>
</feature>
<dbReference type="eggNOG" id="KOG0255">
    <property type="taxonomic scope" value="Eukaryota"/>
</dbReference>
<feature type="transmembrane region" description="Helical" evidence="5">
    <location>
        <begin position="338"/>
        <end position="357"/>
    </location>
</feature>
<dbReference type="PhylomeDB" id="A7SYZ6"/>
<feature type="transmembrane region" description="Helical" evidence="5">
    <location>
        <begin position="215"/>
        <end position="238"/>
    </location>
</feature>
<evidence type="ECO:0000256" key="5">
    <source>
        <dbReference type="SAM" id="Phobius"/>
    </source>
</evidence>
<protein>
    <recommendedName>
        <fullName evidence="6">Major facilitator superfamily (MFS) profile domain-containing protein</fullName>
    </recommendedName>
</protein>
<feature type="non-terminal residue" evidence="7">
    <location>
        <position position="1"/>
    </location>
</feature>
<feature type="transmembrane region" description="Helical" evidence="5">
    <location>
        <begin position="127"/>
        <end position="145"/>
    </location>
</feature>
<dbReference type="Gene3D" id="1.20.1250.20">
    <property type="entry name" value="MFS general substrate transporter like domains"/>
    <property type="match status" value="1"/>
</dbReference>
<evidence type="ECO:0000259" key="6">
    <source>
        <dbReference type="PROSITE" id="PS50850"/>
    </source>
</evidence>
<feature type="transmembrane region" description="Helical" evidence="5">
    <location>
        <begin position="369"/>
        <end position="388"/>
    </location>
</feature>
<dbReference type="InParanoid" id="A7SYZ6"/>
<evidence type="ECO:0000256" key="4">
    <source>
        <dbReference type="ARBA" id="ARBA00023136"/>
    </source>
</evidence>
<dbReference type="SUPFAM" id="SSF103473">
    <property type="entry name" value="MFS general substrate transporter"/>
    <property type="match status" value="1"/>
</dbReference>
<organism evidence="7 8">
    <name type="scientific">Nematostella vectensis</name>
    <name type="common">Starlet sea anemone</name>
    <dbReference type="NCBI Taxonomy" id="45351"/>
    <lineage>
        <taxon>Eukaryota</taxon>
        <taxon>Metazoa</taxon>
        <taxon>Cnidaria</taxon>
        <taxon>Anthozoa</taxon>
        <taxon>Hexacorallia</taxon>
        <taxon>Actiniaria</taxon>
        <taxon>Edwardsiidae</taxon>
        <taxon>Nematostella</taxon>
    </lineage>
</organism>
<evidence type="ECO:0000313" key="7">
    <source>
        <dbReference type="EMBL" id="EDO31074.1"/>
    </source>
</evidence>
<proteinExistence type="predicted"/>
<keyword evidence="8" id="KW-1185">Reference proteome</keyword>
<dbReference type="OMA" id="DSMNILM"/>
<accession>A7SYZ6</accession>
<feature type="non-terminal residue" evidence="7">
    <location>
        <position position="404"/>
    </location>
</feature>
<gene>
    <name evidence="7" type="ORF">NEMVEDRAFT_v1g50785</name>
</gene>
<dbReference type="GO" id="GO:0022857">
    <property type="term" value="F:transmembrane transporter activity"/>
    <property type="evidence" value="ECO:0007669"/>
    <property type="project" value="InterPro"/>
</dbReference>
<feature type="domain" description="Major facilitator superfamily (MFS) profile" evidence="6">
    <location>
        <begin position="1"/>
        <end position="393"/>
    </location>
</feature>
<evidence type="ECO:0000256" key="1">
    <source>
        <dbReference type="ARBA" id="ARBA00004141"/>
    </source>
</evidence>
<sequence length="404" mass="44474">WNLICDGAALGATVQSCLFAGMLVSCLFAGYLSDMFGRKKCMFTSVGIMSVASLAASYAPSLVVYASLQFCVGLGMMSFMLSLFTFGVEIVGPSWRTMAGNLNGMYWASGAFLGILLAYYIRDWQTLTRISVAPMFLFLFFVKAYPDSPRYLLVKGRVEDSMNILMKFGGKGVQPKPEVLRALLEDILRAEKKTVKTEKRYTPLDLIRTPKMRKFMFLMGINWFVTATMDFALYLSVTSLFGDIYLNFFLLQFPTLPLMLIAWVAMKRLGRRVTSITARVLAGLVCLLILAVPQGISQVRTKSASLLSIGGYSISYVTWPTCYLMTSELFPTVLRNTSLATGSICARIAALIAPYIAMLGHLPGVGMTVPIAVFGGLAIATAIATLWVPETLFARMHQTVEEAE</sequence>
<name>A7SYZ6_NEMVE</name>
<feature type="transmembrane region" description="Helical" evidence="5">
    <location>
        <begin position="306"/>
        <end position="326"/>
    </location>
</feature>
<dbReference type="InterPro" id="IPR036259">
    <property type="entry name" value="MFS_trans_sf"/>
</dbReference>
<evidence type="ECO:0000256" key="3">
    <source>
        <dbReference type="ARBA" id="ARBA00022989"/>
    </source>
</evidence>
<keyword evidence="4 5" id="KW-0472">Membrane</keyword>
<feature type="transmembrane region" description="Helical" evidence="5">
    <location>
        <begin position="244"/>
        <end position="264"/>
    </location>
</feature>
<dbReference type="AlphaFoldDB" id="A7SYZ6"/>
<dbReference type="PROSITE" id="PS50850">
    <property type="entry name" value="MFS"/>
    <property type="match status" value="1"/>
</dbReference>
<dbReference type="GO" id="GO:0016020">
    <property type="term" value="C:membrane"/>
    <property type="evidence" value="ECO:0007669"/>
    <property type="project" value="UniProtKB-SubCell"/>
</dbReference>
<evidence type="ECO:0000256" key="2">
    <source>
        <dbReference type="ARBA" id="ARBA00022692"/>
    </source>
</evidence>
<dbReference type="InterPro" id="IPR020846">
    <property type="entry name" value="MFS_dom"/>
</dbReference>